<dbReference type="Proteomes" id="UP000727407">
    <property type="component" value="Unassembled WGS sequence"/>
</dbReference>
<dbReference type="EMBL" id="QNUK01000025">
    <property type="protein sequence ID" value="KAF5907091.1"/>
    <property type="molecule type" value="Genomic_DNA"/>
</dbReference>
<gene>
    <name evidence="1" type="ORF">DAT39_003176</name>
</gene>
<reference evidence="1" key="1">
    <citation type="submission" date="2020-07" db="EMBL/GenBank/DDBJ databases">
        <title>Clarias magur genome sequencing, assembly and annotation.</title>
        <authorList>
            <person name="Kushwaha B."/>
            <person name="Kumar R."/>
            <person name="Das P."/>
            <person name="Joshi C.G."/>
            <person name="Kumar D."/>
            <person name="Nagpure N.S."/>
            <person name="Pandey M."/>
            <person name="Agarwal S."/>
            <person name="Srivastava S."/>
            <person name="Singh M."/>
            <person name="Sahoo L."/>
            <person name="Jayasankar P."/>
            <person name="Meher P.K."/>
            <person name="Koringa P.G."/>
            <person name="Iquebal M.A."/>
            <person name="Das S.P."/>
            <person name="Bit A."/>
            <person name="Patnaik S."/>
            <person name="Patel N."/>
            <person name="Shah T.M."/>
            <person name="Hinsu A."/>
            <person name="Jena J.K."/>
        </authorList>
    </citation>
    <scope>NUCLEOTIDE SEQUENCE</scope>
    <source>
        <strain evidence="1">CIFAMagur01</strain>
        <tissue evidence="1">Testis</tissue>
    </source>
</reference>
<accession>A0A8J4TZJ2</accession>
<proteinExistence type="predicted"/>
<dbReference type="AlphaFoldDB" id="A0A8J4TZJ2"/>
<evidence type="ECO:0000313" key="1">
    <source>
        <dbReference type="EMBL" id="KAF5907091.1"/>
    </source>
</evidence>
<organism evidence="1 2">
    <name type="scientific">Clarias magur</name>
    <name type="common">Asian catfish</name>
    <name type="synonym">Macropteronotus magur</name>
    <dbReference type="NCBI Taxonomy" id="1594786"/>
    <lineage>
        <taxon>Eukaryota</taxon>
        <taxon>Metazoa</taxon>
        <taxon>Chordata</taxon>
        <taxon>Craniata</taxon>
        <taxon>Vertebrata</taxon>
        <taxon>Euteleostomi</taxon>
        <taxon>Actinopterygii</taxon>
        <taxon>Neopterygii</taxon>
        <taxon>Teleostei</taxon>
        <taxon>Ostariophysi</taxon>
        <taxon>Siluriformes</taxon>
        <taxon>Clariidae</taxon>
        <taxon>Clarias</taxon>
    </lineage>
</organism>
<sequence length="90" mass="10431">MEARSGDYQLRCERSNRVCNGEHVSLPVMLGLHSISVVSTVWEWDKHQPPFISPAELCGRRKRLCNQFLKPYVGEGEYWRSNTPLYIHGL</sequence>
<name>A0A8J4TZJ2_CLAMG</name>
<evidence type="ECO:0000313" key="2">
    <source>
        <dbReference type="Proteomes" id="UP000727407"/>
    </source>
</evidence>
<keyword evidence="2" id="KW-1185">Reference proteome</keyword>
<protein>
    <submittedName>
        <fullName evidence="1">Taurine hydroxylase-like protein SAT17</fullName>
    </submittedName>
</protein>
<comment type="caution">
    <text evidence="1">The sequence shown here is derived from an EMBL/GenBank/DDBJ whole genome shotgun (WGS) entry which is preliminary data.</text>
</comment>